<feature type="domain" description="Tyr recombinase" evidence="5">
    <location>
        <begin position="121"/>
        <end position="307"/>
    </location>
</feature>
<dbReference type="STRING" id="486698.AWC22_25340"/>
<dbReference type="AlphaFoldDB" id="A0A1X2C2Y0"/>
<dbReference type="OrthoDB" id="9801717at2"/>
<keyword evidence="1" id="KW-0229">DNA integration</keyword>
<evidence type="ECO:0000256" key="4">
    <source>
        <dbReference type="PROSITE-ProRule" id="PRU01248"/>
    </source>
</evidence>
<gene>
    <name evidence="7" type="ORF">AWC22_25340</name>
</gene>
<dbReference type="InterPro" id="IPR002104">
    <property type="entry name" value="Integrase_catalytic"/>
</dbReference>
<feature type="domain" description="Core-binding (CB)" evidence="6">
    <location>
        <begin position="9"/>
        <end position="97"/>
    </location>
</feature>
<dbReference type="GO" id="GO:0006310">
    <property type="term" value="P:DNA recombination"/>
    <property type="evidence" value="ECO:0007669"/>
    <property type="project" value="UniProtKB-KW"/>
</dbReference>
<name>A0A1X2C2Y0_9MYCO</name>
<reference evidence="7 8" key="1">
    <citation type="submission" date="2016-01" db="EMBL/GenBank/DDBJ databases">
        <title>The new phylogeny of the genus Mycobacterium.</title>
        <authorList>
            <person name="Tarcisio F."/>
            <person name="Conor M."/>
            <person name="Antonella G."/>
            <person name="Elisabetta G."/>
            <person name="Giulia F.S."/>
            <person name="Sara T."/>
            <person name="Anna F."/>
            <person name="Clotilde B."/>
            <person name="Roberto B."/>
            <person name="Veronica D.S."/>
            <person name="Fabio R."/>
            <person name="Monica P."/>
            <person name="Olivier J."/>
            <person name="Enrico T."/>
            <person name="Nicola S."/>
        </authorList>
    </citation>
    <scope>NUCLEOTIDE SEQUENCE [LARGE SCALE GENOMIC DNA]</scope>
    <source>
        <strain evidence="7 8">DSM 45176</strain>
    </source>
</reference>
<dbReference type="InterPro" id="IPR013762">
    <property type="entry name" value="Integrase-like_cat_sf"/>
</dbReference>
<keyword evidence="8" id="KW-1185">Reference proteome</keyword>
<organism evidence="7 8">
    <name type="scientific">Mycobacterium riyadhense</name>
    <dbReference type="NCBI Taxonomy" id="486698"/>
    <lineage>
        <taxon>Bacteria</taxon>
        <taxon>Bacillati</taxon>
        <taxon>Actinomycetota</taxon>
        <taxon>Actinomycetes</taxon>
        <taxon>Mycobacteriales</taxon>
        <taxon>Mycobacteriaceae</taxon>
        <taxon>Mycobacterium</taxon>
    </lineage>
</organism>
<comment type="caution">
    <text evidence="7">The sequence shown here is derived from an EMBL/GenBank/DDBJ whole genome shotgun (WGS) entry which is preliminary data.</text>
</comment>
<evidence type="ECO:0000256" key="1">
    <source>
        <dbReference type="ARBA" id="ARBA00022908"/>
    </source>
</evidence>
<dbReference type="InterPro" id="IPR010998">
    <property type="entry name" value="Integrase_recombinase_N"/>
</dbReference>
<keyword evidence="2 4" id="KW-0238">DNA-binding</keyword>
<dbReference type="PROSITE" id="PS51898">
    <property type="entry name" value="TYR_RECOMBINASE"/>
    <property type="match status" value="1"/>
</dbReference>
<dbReference type="PANTHER" id="PTHR30349:SF81">
    <property type="entry name" value="TYROSINE RECOMBINASE XERC"/>
    <property type="match status" value="1"/>
</dbReference>
<evidence type="ECO:0000259" key="6">
    <source>
        <dbReference type="PROSITE" id="PS51900"/>
    </source>
</evidence>
<proteinExistence type="predicted"/>
<accession>A0A1X2C2Y0</accession>
<protein>
    <submittedName>
        <fullName evidence="7">Integrase</fullName>
    </submittedName>
</protein>
<dbReference type="Gene3D" id="1.10.150.130">
    <property type="match status" value="1"/>
</dbReference>
<evidence type="ECO:0000313" key="8">
    <source>
        <dbReference type="Proteomes" id="UP000193087"/>
    </source>
</evidence>
<evidence type="ECO:0000259" key="5">
    <source>
        <dbReference type="PROSITE" id="PS51898"/>
    </source>
</evidence>
<dbReference type="RefSeq" id="WP_085251883.1">
    <property type="nucleotide sequence ID" value="NZ_CAJMWJ010000001.1"/>
</dbReference>
<dbReference type="Pfam" id="PF00589">
    <property type="entry name" value="Phage_integrase"/>
    <property type="match status" value="1"/>
</dbReference>
<dbReference type="Pfam" id="PF02899">
    <property type="entry name" value="Phage_int_SAM_1"/>
    <property type="match status" value="1"/>
</dbReference>
<keyword evidence="3" id="KW-0233">DNA recombination</keyword>
<dbReference type="InterPro" id="IPR004107">
    <property type="entry name" value="Integrase_SAM-like_N"/>
</dbReference>
<dbReference type="InterPro" id="IPR011010">
    <property type="entry name" value="DNA_brk_join_enz"/>
</dbReference>
<evidence type="ECO:0000313" key="7">
    <source>
        <dbReference type="EMBL" id="ORW70268.1"/>
    </source>
</evidence>
<sequence length="332" mass="36246">MTAPTLSSLLQGFFTDRLRSHLQASSQTVAAYRDTFKLLLIFAAGQTKRSPAQLTFDDFDATMIGAFLNYLETERHNSTATRNARLAAIHSFYRYALPLIPDRADTASQILAIPQRRHDHATVSYLTSTETEALLATPDRTTWYGRRDHALLLTAVTTGLRVSEITTLTISDIATMTPGPAVHTTGKGRKERSTPLTKPTAAVLRAWLPEAGTAASSPAFPTQRKTPMSADAVQRLVAKHAAAAAITCPSIAAKRVTPHTLRHTAAMALLHAGIDTSVIALWLGHESPLTTHIYLHADMTIKERALNRVTGPNTTPGRYRPADDLLNFLEHL</sequence>
<dbReference type="SUPFAM" id="SSF56349">
    <property type="entry name" value="DNA breaking-rejoining enzymes"/>
    <property type="match status" value="1"/>
</dbReference>
<dbReference type="InterPro" id="IPR050090">
    <property type="entry name" value="Tyrosine_recombinase_XerCD"/>
</dbReference>
<evidence type="ECO:0000256" key="2">
    <source>
        <dbReference type="ARBA" id="ARBA00023125"/>
    </source>
</evidence>
<dbReference type="Proteomes" id="UP000193087">
    <property type="component" value="Unassembled WGS sequence"/>
</dbReference>
<evidence type="ECO:0000256" key="3">
    <source>
        <dbReference type="ARBA" id="ARBA00023172"/>
    </source>
</evidence>
<dbReference type="InterPro" id="IPR044068">
    <property type="entry name" value="CB"/>
</dbReference>
<dbReference type="PANTHER" id="PTHR30349">
    <property type="entry name" value="PHAGE INTEGRASE-RELATED"/>
    <property type="match status" value="1"/>
</dbReference>
<dbReference type="PROSITE" id="PS51900">
    <property type="entry name" value="CB"/>
    <property type="match status" value="1"/>
</dbReference>
<dbReference type="GeneID" id="93497905"/>
<dbReference type="GO" id="GO:0015074">
    <property type="term" value="P:DNA integration"/>
    <property type="evidence" value="ECO:0007669"/>
    <property type="project" value="InterPro"/>
</dbReference>
<dbReference type="EMBL" id="LQPQ01000162">
    <property type="protein sequence ID" value="ORW70268.1"/>
    <property type="molecule type" value="Genomic_DNA"/>
</dbReference>
<dbReference type="Gene3D" id="1.10.443.10">
    <property type="entry name" value="Intergrase catalytic core"/>
    <property type="match status" value="1"/>
</dbReference>
<dbReference type="GO" id="GO:0003677">
    <property type="term" value="F:DNA binding"/>
    <property type="evidence" value="ECO:0007669"/>
    <property type="project" value="UniProtKB-UniRule"/>
</dbReference>